<dbReference type="Proteomes" id="UP001257739">
    <property type="component" value="Unassembled WGS sequence"/>
</dbReference>
<sequence length="303" mass="32879">MTDAPTIFTAHDIPDLLNALPTLFGFRPSESLVAVATQGPRRRFGFRLRVDIPPAHHTEELAELVAGHLRRQGAEGAILVAVTEEQEIARTLLAAIDSYLQDVELVVAVRADGSHYWVDVPDFPDEGIAYDTSDHHLSIVKAVAAGQQILPDRAALAARFAPVDGERRHEIQKITDAVVAEIGQTPELSRIVENGERLTDMDAVRLAVWVSDQHVRDAFWALISRDNAAEMLAILTRVSNVVVPPFEPAVLSLTAFAAWLSGDGAQALIAVERALEADPSYGMARGVLALLEGGVSPVHWGEF</sequence>
<evidence type="ECO:0000313" key="2">
    <source>
        <dbReference type="Proteomes" id="UP001257739"/>
    </source>
</evidence>
<keyword evidence="2" id="KW-1185">Reference proteome</keyword>
<accession>A0ABU1UPK3</accession>
<dbReference type="Pfam" id="PF13830">
    <property type="entry name" value="DUF4192"/>
    <property type="match status" value="1"/>
</dbReference>
<protein>
    <recommendedName>
        <fullName evidence="3">DUF4192 domain-containing protein</fullName>
    </recommendedName>
</protein>
<proteinExistence type="predicted"/>
<gene>
    <name evidence="1" type="ORF">J2X11_001912</name>
</gene>
<comment type="caution">
    <text evidence="1">The sequence shown here is derived from an EMBL/GenBank/DDBJ whole genome shotgun (WGS) entry which is preliminary data.</text>
</comment>
<dbReference type="InterPro" id="IPR025447">
    <property type="entry name" value="DUF4192"/>
</dbReference>
<dbReference type="EMBL" id="JAVDWH010000001">
    <property type="protein sequence ID" value="MDR7087073.1"/>
    <property type="molecule type" value="Genomic_DNA"/>
</dbReference>
<dbReference type="RefSeq" id="WP_309970092.1">
    <property type="nucleotide sequence ID" value="NZ_JAVDWH010000001.1"/>
</dbReference>
<evidence type="ECO:0008006" key="3">
    <source>
        <dbReference type="Google" id="ProtNLM"/>
    </source>
</evidence>
<reference evidence="1 2" key="1">
    <citation type="submission" date="2023-07" db="EMBL/GenBank/DDBJ databases">
        <title>Sorghum-associated microbial communities from plants grown in Nebraska, USA.</title>
        <authorList>
            <person name="Schachtman D."/>
        </authorList>
    </citation>
    <scope>NUCLEOTIDE SEQUENCE [LARGE SCALE GENOMIC DNA]</scope>
    <source>
        <strain evidence="1 2">BE248</strain>
    </source>
</reference>
<name>A0ABU1UPK3_9ACTN</name>
<evidence type="ECO:0000313" key="1">
    <source>
        <dbReference type="EMBL" id="MDR7087073.1"/>
    </source>
</evidence>
<organism evidence="1 2">
    <name type="scientific">Aeromicrobium panaciterrae</name>
    <dbReference type="NCBI Taxonomy" id="363861"/>
    <lineage>
        <taxon>Bacteria</taxon>
        <taxon>Bacillati</taxon>
        <taxon>Actinomycetota</taxon>
        <taxon>Actinomycetes</taxon>
        <taxon>Propionibacteriales</taxon>
        <taxon>Nocardioidaceae</taxon>
        <taxon>Aeromicrobium</taxon>
    </lineage>
</organism>